<feature type="compositionally biased region" description="Basic and acidic residues" evidence="1">
    <location>
        <begin position="326"/>
        <end position="351"/>
    </location>
</feature>
<sequence>MKVGASNNETNSEESSGYLEVGRFSEEAKYLHRALSGPKRKESVIYPTLRRDYETGEVKESFNAIVLMPKERTIIDKIAAVDKKIQEANGISYDDTRSQFSRNLRYVWIVISRDLTEKEDVPWIGPWEYPSRISKELTRFQRVRSTKDRYKLGYGPYYTFDVIIEKYYDKDMMRKTGGNKQFSTRYSIEVDPSCMPMAGKLPVELVENPTYAAEHMDQVMQLYSKVFTPAELNAINEYGVSLDDLVVPVRTDEEILEILKEQPINFNATDVVGKPLFKHCDELFEEIKNMGIRILEGSTMEHAPALPENTDTPFEEVEAPDFENTESVKEPAKKPIKEKPVKEKTNKPKEDIPEEEEIEGW</sequence>
<protein>
    <submittedName>
        <fullName evidence="2">Uncharacterized protein</fullName>
    </submittedName>
</protein>
<dbReference type="EMBL" id="MT143986">
    <property type="protein sequence ID" value="QJA45161.1"/>
    <property type="molecule type" value="Genomic_DNA"/>
</dbReference>
<dbReference type="EMBL" id="MT144803">
    <property type="protein sequence ID" value="QJH99696.1"/>
    <property type="molecule type" value="Genomic_DNA"/>
</dbReference>
<feature type="compositionally biased region" description="Acidic residues" evidence="1">
    <location>
        <begin position="352"/>
        <end position="361"/>
    </location>
</feature>
<gene>
    <name evidence="2" type="ORF">TM448A00186_0073</name>
    <name evidence="3" type="ORF">TM448B01652_0009</name>
</gene>
<dbReference type="AlphaFoldDB" id="A0A6H1ZCK4"/>
<evidence type="ECO:0000256" key="1">
    <source>
        <dbReference type="SAM" id="MobiDB-lite"/>
    </source>
</evidence>
<evidence type="ECO:0000313" key="2">
    <source>
        <dbReference type="EMBL" id="QJA45161.1"/>
    </source>
</evidence>
<proteinExistence type="predicted"/>
<organism evidence="2">
    <name type="scientific">viral metagenome</name>
    <dbReference type="NCBI Taxonomy" id="1070528"/>
    <lineage>
        <taxon>unclassified sequences</taxon>
        <taxon>metagenomes</taxon>
        <taxon>organismal metagenomes</taxon>
    </lineage>
</organism>
<accession>A0A6H1ZCK4</accession>
<name>A0A6H1ZCK4_9ZZZZ</name>
<feature type="compositionally biased region" description="Acidic residues" evidence="1">
    <location>
        <begin position="313"/>
        <end position="324"/>
    </location>
</feature>
<feature type="region of interest" description="Disordered" evidence="1">
    <location>
        <begin position="303"/>
        <end position="361"/>
    </location>
</feature>
<reference evidence="2" key="1">
    <citation type="submission" date="2020-03" db="EMBL/GenBank/DDBJ databases">
        <title>The deep terrestrial virosphere.</title>
        <authorList>
            <person name="Holmfeldt K."/>
            <person name="Nilsson E."/>
            <person name="Simone D."/>
            <person name="Lopez-Fernandez M."/>
            <person name="Wu X."/>
            <person name="de Brujin I."/>
            <person name="Lundin D."/>
            <person name="Andersson A."/>
            <person name="Bertilsson S."/>
            <person name="Dopson M."/>
        </authorList>
    </citation>
    <scope>NUCLEOTIDE SEQUENCE</scope>
    <source>
        <strain evidence="2">TM448A00186</strain>
        <strain evidence="3">TM448B01652</strain>
    </source>
</reference>
<evidence type="ECO:0000313" key="3">
    <source>
        <dbReference type="EMBL" id="QJH99696.1"/>
    </source>
</evidence>